<feature type="transmembrane region" description="Helical" evidence="1">
    <location>
        <begin position="84"/>
        <end position="107"/>
    </location>
</feature>
<keyword evidence="1" id="KW-0812">Transmembrane</keyword>
<accession>A0A8T2TGC4</accession>
<evidence type="ECO:0000256" key="1">
    <source>
        <dbReference type="SAM" id="Phobius"/>
    </source>
</evidence>
<organism evidence="2 3">
    <name type="scientific">Ceratopteris richardii</name>
    <name type="common">Triangle waterfern</name>
    <dbReference type="NCBI Taxonomy" id="49495"/>
    <lineage>
        <taxon>Eukaryota</taxon>
        <taxon>Viridiplantae</taxon>
        <taxon>Streptophyta</taxon>
        <taxon>Embryophyta</taxon>
        <taxon>Tracheophyta</taxon>
        <taxon>Polypodiopsida</taxon>
        <taxon>Polypodiidae</taxon>
        <taxon>Polypodiales</taxon>
        <taxon>Pteridineae</taxon>
        <taxon>Pteridaceae</taxon>
        <taxon>Parkerioideae</taxon>
        <taxon>Ceratopteris</taxon>
    </lineage>
</organism>
<keyword evidence="3" id="KW-1185">Reference proteome</keyword>
<dbReference type="Proteomes" id="UP000825935">
    <property type="component" value="Chromosome 13"/>
</dbReference>
<name>A0A8T2TGC4_CERRI</name>
<proteinExistence type="predicted"/>
<evidence type="ECO:0000313" key="2">
    <source>
        <dbReference type="EMBL" id="KAH7420465.1"/>
    </source>
</evidence>
<protein>
    <submittedName>
        <fullName evidence="2">Uncharacterized protein</fullName>
    </submittedName>
</protein>
<gene>
    <name evidence="2" type="ORF">KP509_13G008700</name>
</gene>
<dbReference type="AlphaFoldDB" id="A0A8T2TGC4"/>
<evidence type="ECO:0000313" key="3">
    <source>
        <dbReference type="Proteomes" id="UP000825935"/>
    </source>
</evidence>
<comment type="caution">
    <text evidence="2">The sequence shown here is derived from an EMBL/GenBank/DDBJ whole genome shotgun (WGS) entry which is preliminary data.</text>
</comment>
<sequence>MLSDRRALYTDGVSLPHIHISLLPPFFRCLHYVFQVQQTYASTLITFCVRTESLTPTTKCFPRKLSSSNEQVNSRINIRMNSNFVTNIFSHCIFKGISFLFMSTLMMKI</sequence>
<reference evidence="2" key="1">
    <citation type="submission" date="2021-08" db="EMBL/GenBank/DDBJ databases">
        <title>WGS assembly of Ceratopteris richardii.</title>
        <authorList>
            <person name="Marchant D.B."/>
            <person name="Chen G."/>
            <person name="Jenkins J."/>
            <person name="Shu S."/>
            <person name="Leebens-Mack J."/>
            <person name="Grimwood J."/>
            <person name="Schmutz J."/>
            <person name="Soltis P."/>
            <person name="Soltis D."/>
            <person name="Chen Z.-H."/>
        </authorList>
    </citation>
    <scope>NUCLEOTIDE SEQUENCE</scope>
    <source>
        <strain evidence="2">Whitten #5841</strain>
        <tissue evidence="2">Leaf</tissue>
    </source>
</reference>
<dbReference type="EMBL" id="CM035418">
    <property type="protein sequence ID" value="KAH7420465.1"/>
    <property type="molecule type" value="Genomic_DNA"/>
</dbReference>
<keyword evidence="1" id="KW-0472">Membrane</keyword>
<keyword evidence="1" id="KW-1133">Transmembrane helix</keyword>